<keyword evidence="3" id="KW-1185">Reference proteome</keyword>
<protein>
    <recommendedName>
        <fullName evidence="4">Cytochrome c domain-containing protein</fullName>
    </recommendedName>
</protein>
<proteinExistence type="predicted"/>
<evidence type="ECO:0000256" key="1">
    <source>
        <dbReference type="SAM" id="MobiDB-lite"/>
    </source>
</evidence>
<comment type="caution">
    <text evidence="2">The sequence shown here is derived from an EMBL/GenBank/DDBJ whole genome shotgun (WGS) entry which is preliminary data.</text>
</comment>
<reference evidence="2 3" key="1">
    <citation type="submission" date="2024-09" db="EMBL/GenBank/DDBJ databases">
        <title>Nodulacao em especies de Leguminosae Basais da Amazonia e Caracterizacao dos Rizobios e Bacterias Associadas aos Nodulos.</title>
        <authorList>
            <person name="Jambeiro I.C.A."/>
            <person name="Lopes I.S."/>
            <person name="Aguiar E.R.G.R."/>
            <person name="Santos A.F.J."/>
            <person name="Dos Santos J.M.F."/>
            <person name="Gross E."/>
        </authorList>
    </citation>
    <scope>NUCLEOTIDE SEQUENCE [LARGE SCALE GENOMIC DNA]</scope>
    <source>
        <strain evidence="2 3">BRUESC1165</strain>
    </source>
</reference>
<organism evidence="2 3">
    <name type="scientific">Microvirga arabica</name>
    <dbReference type="NCBI Taxonomy" id="1128671"/>
    <lineage>
        <taxon>Bacteria</taxon>
        <taxon>Pseudomonadati</taxon>
        <taxon>Pseudomonadota</taxon>
        <taxon>Alphaproteobacteria</taxon>
        <taxon>Hyphomicrobiales</taxon>
        <taxon>Methylobacteriaceae</taxon>
        <taxon>Microvirga</taxon>
    </lineage>
</organism>
<evidence type="ECO:0008006" key="4">
    <source>
        <dbReference type="Google" id="ProtNLM"/>
    </source>
</evidence>
<dbReference type="Proteomes" id="UP001593940">
    <property type="component" value="Unassembled WGS sequence"/>
</dbReference>
<evidence type="ECO:0000313" key="3">
    <source>
        <dbReference type="Proteomes" id="UP001593940"/>
    </source>
</evidence>
<accession>A0ABV6YFY5</accession>
<dbReference type="EMBL" id="JBHOMY010000121">
    <property type="protein sequence ID" value="MFC1460192.1"/>
    <property type="molecule type" value="Genomic_DNA"/>
</dbReference>
<gene>
    <name evidence="2" type="ORF">ACETIH_26500</name>
</gene>
<name>A0ABV6YFY5_9HYPH</name>
<sequence>MAKVIVTAQRLRSGRSHRLVAMIATLVLIFAALTQVPAIPQPATMTPPSTLRETGLYADFGTLDVDPAHLAFAPQYPLWSDGAAKRRWISLPPGTAIDGSNPEAWIFPVGTRFWKEFSFNGQRVETRYLERKPDGQWLYAAYAWSADGLEAQLVSARGKRGAYPLAGGRSHTIPGVADCKACHQGGPSEVLGFGTLQLSPERDPGAPHAELQPEPHVDLRYLVQRGLLVGLPKALLEAPPRIVAATATERAALGYMHGNCGHCHNERGSLQNIGLLLRHSVTNAGEPAIASTIGQPVKKPAPGQSPDAVLRVEPGHPDRSGVMQRISSRSPALQMPPLGTELIDDEAVRLLNRWIAEKGASIQQASANEGR</sequence>
<dbReference type="RefSeq" id="WP_377031490.1">
    <property type="nucleotide sequence ID" value="NZ_JBHOMY010000121.1"/>
</dbReference>
<evidence type="ECO:0000313" key="2">
    <source>
        <dbReference type="EMBL" id="MFC1460192.1"/>
    </source>
</evidence>
<feature type="region of interest" description="Disordered" evidence="1">
    <location>
        <begin position="293"/>
        <end position="337"/>
    </location>
</feature>